<dbReference type="Pfam" id="PF07022">
    <property type="entry name" value="Phage_CI_repr"/>
    <property type="match status" value="1"/>
</dbReference>
<dbReference type="AlphaFoldDB" id="A0AA91JDC1"/>
<accession>A0AA91JDC1</accession>
<reference evidence="2 3" key="1">
    <citation type="submission" date="2016-05" db="EMBL/GenBank/DDBJ databases">
        <authorList>
            <person name="Caceres A."/>
            <person name="Munoz I."/>
            <person name="Iraola G."/>
            <person name="Diaz-Viraque F."/>
            <person name="Greif G."/>
            <person name="Collado L."/>
        </authorList>
    </citation>
    <scope>NUCLEOTIDE SEQUENCE [LARGE SCALE GENOMIC DNA]</scope>
    <source>
        <strain evidence="2 3">WBE38</strain>
    </source>
</reference>
<name>A0AA91JDC1_9BACT</name>
<dbReference type="InterPro" id="IPR010982">
    <property type="entry name" value="Lambda_DNA-bd_dom_sf"/>
</dbReference>
<evidence type="ECO:0000313" key="3">
    <source>
        <dbReference type="Proteomes" id="UP000094873"/>
    </source>
</evidence>
<proteinExistence type="predicted"/>
<gene>
    <name evidence="2" type="ORF">A7X81_06065</name>
</gene>
<evidence type="ECO:0000259" key="1">
    <source>
        <dbReference type="Pfam" id="PF07022"/>
    </source>
</evidence>
<keyword evidence="3" id="KW-1185">Reference proteome</keyword>
<dbReference type="InterPro" id="IPR010744">
    <property type="entry name" value="Phage_CI_N"/>
</dbReference>
<dbReference type="EMBL" id="LXSU01000096">
    <property type="protein sequence ID" value="OCX42879.1"/>
    <property type="molecule type" value="Genomic_DNA"/>
</dbReference>
<dbReference type="Gene3D" id="1.10.260.40">
    <property type="entry name" value="lambda repressor-like DNA-binding domains"/>
    <property type="match status" value="1"/>
</dbReference>
<feature type="domain" description="Bacteriophage CI repressor N-terminal" evidence="1">
    <location>
        <begin position="6"/>
        <end position="65"/>
    </location>
</feature>
<organism evidence="2 3">
    <name type="scientific">Campylobacter ornithocola</name>
    <dbReference type="NCBI Taxonomy" id="1848766"/>
    <lineage>
        <taxon>Bacteria</taxon>
        <taxon>Pseudomonadati</taxon>
        <taxon>Campylobacterota</taxon>
        <taxon>Epsilonproteobacteria</taxon>
        <taxon>Campylobacterales</taxon>
        <taxon>Campylobacteraceae</taxon>
        <taxon>Campylobacter</taxon>
    </lineage>
</organism>
<sequence length="127" mass="14604">MDYEEVIRILKKIANADTIKDLSEILNVNYTTFNTWAVRGEIPLKRIKEFSEKLGVNIDTIINGDINSKGNENIILQGNNNSVNFPTNNTHNDKLQKFLSLYEKYGNEALLEQFINKLEILKKATEE</sequence>
<dbReference type="RefSeq" id="WP_012661543.1">
    <property type="nucleotide sequence ID" value="NZ_LXSU01000096.1"/>
</dbReference>
<evidence type="ECO:0000313" key="2">
    <source>
        <dbReference type="EMBL" id="OCX42879.1"/>
    </source>
</evidence>
<dbReference type="GO" id="GO:0003677">
    <property type="term" value="F:DNA binding"/>
    <property type="evidence" value="ECO:0007669"/>
    <property type="project" value="InterPro"/>
</dbReference>
<comment type="caution">
    <text evidence="2">The sequence shown here is derived from an EMBL/GenBank/DDBJ whole genome shotgun (WGS) entry which is preliminary data.</text>
</comment>
<protein>
    <submittedName>
        <fullName evidence="2">Cro/Cl family transcriptional regulator</fullName>
    </submittedName>
</protein>
<dbReference type="GO" id="GO:0045892">
    <property type="term" value="P:negative regulation of DNA-templated transcription"/>
    <property type="evidence" value="ECO:0007669"/>
    <property type="project" value="InterPro"/>
</dbReference>
<dbReference type="Proteomes" id="UP000094873">
    <property type="component" value="Unassembled WGS sequence"/>
</dbReference>